<gene>
    <name evidence="7" type="primary">flgC</name>
    <name evidence="7" type="ORF">DXH95_11995</name>
</gene>
<feature type="compositionally biased region" description="Basic and acidic residues" evidence="4">
    <location>
        <begin position="78"/>
        <end position="91"/>
    </location>
</feature>
<dbReference type="InterPro" id="IPR001444">
    <property type="entry name" value="Flag_bb_rod_N"/>
</dbReference>
<feature type="domain" description="Flagellar basal body rod protein N-terminal" evidence="5">
    <location>
        <begin position="11"/>
        <end position="34"/>
    </location>
</feature>
<feature type="region of interest" description="Disordered" evidence="4">
    <location>
        <begin position="71"/>
        <end position="91"/>
    </location>
</feature>
<comment type="similarity">
    <text evidence="2">Belongs to the flagella basal body rod proteins family.</text>
</comment>
<dbReference type="EMBL" id="QRGP01000002">
    <property type="protein sequence ID" value="RDV02671.1"/>
    <property type="molecule type" value="Genomic_DNA"/>
</dbReference>
<feature type="domain" description="Flagellar basal-body/hook protein C-terminal" evidence="6">
    <location>
        <begin position="91"/>
        <end position="134"/>
    </location>
</feature>
<dbReference type="AlphaFoldDB" id="A0A371B5H7"/>
<evidence type="ECO:0000259" key="5">
    <source>
        <dbReference type="Pfam" id="PF00460"/>
    </source>
</evidence>
<evidence type="ECO:0000313" key="8">
    <source>
        <dbReference type="Proteomes" id="UP000263833"/>
    </source>
</evidence>
<keyword evidence="7" id="KW-0966">Cell projection</keyword>
<comment type="caution">
    <text evidence="7">The sequence shown here is derived from an EMBL/GenBank/DDBJ whole genome shotgun (WGS) entry which is preliminary data.</text>
</comment>
<proteinExistence type="inferred from homology"/>
<name>A0A371B5H7_9SPHN</name>
<evidence type="ECO:0000256" key="1">
    <source>
        <dbReference type="ARBA" id="ARBA00004117"/>
    </source>
</evidence>
<dbReference type="GO" id="GO:0071973">
    <property type="term" value="P:bacterial-type flagellum-dependent cell motility"/>
    <property type="evidence" value="ECO:0007669"/>
    <property type="project" value="UniProtKB-UniRule"/>
</dbReference>
<dbReference type="NCBIfam" id="TIGR01395">
    <property type="entry name" value="FlgC"/>
    <property type="match status" value="1"/>
</dbReference>
<evidence type="ECO:0000313" key="7">
    <source>
        <dbReference type="EMBL" id="RDV02671.1"/>
    </source>
</evidence>
<dbReference type="Proteomes" id="UP000263833">
    <property type="component" value="Unassembled WGS sequence"/>
</dbReference>
<dbReference type="GO" id="GO:0030694">
    <property type="term" value="C:bacterial-type flagellum basal body, rod"/>
    <property type="evidence" value="ECO:0007669"/>
    <property type="project" value="UniProtKB-UniRule"/>
</dbReference>
<dbReference type="InterPro" id="IPR010930">
    <property type="entry name" value="Flg_bb/hook_C_dom"/>
</dbReference>
<evidence type="ECO:0000256" key="3">
    <source>
        <dbReference type="RuleBase" id="RU362062"/>
    </source>
</evidence>
<protein>
    <recommendedName>
        <fullName evidence="3">Flagellar basal-body rod protein FlgC</fullName>
    </recommendedName>
</protein>
<dbReference type="Pfam" id="PF06429">
    <property type="entry name" value="Flg_bbr_C"/>
    <property type="match status" value="1"/>
</dbReference>
<evidence type="ECO:0000256" key="4">
    <source>
        <dbReference type="SAM" id="MobiDB-lite"/>
    </source>
</evidence>
<accession>A0A371B5H7</accession>
<evidence type="ECO:0000256" key="2">
    <source>
        <dbReference type="ARBA" id="ARBA00009677"/>
    </source>
</evidence>
<sequence length="136" mass="14339">MSMANSLSLFDISGRAMAAQLVRLNTTASNLANAGSVSGSEAGAYRAMKPVFRTIMGEAGTATVAVDQVTQANSTPTKRHDPSHPLADKDGNVWEAAVDSATELVEMVETARQYQNNVQVLSTAKGLISETLRLGQ</sequence>
<dbReference type="Pfam" id="PF00460">
    <property type="entry name" value="Flg_bb_rod"/>
    <property type="match status" value="1"/>
</dbReference>
<dbReference type="InterPro" id="IPR006299">
    <property type="entry name" value="FlgC"/>
</dbReference>
<evidence type="ECO:0000259" key="6">
    <source>
        <dbReference type="Pfam" id="PF06429"/>
    </source>
</evidence>
<keyword evidence="7" id="KW-0969">Cilium</keyword>
<reference evidence="8" key="1">
    <citation type="submission" date="2018-08" db="EMBL/GenBank/DDBJ databases">
        <authorList>
            <person name="Kim S.-J."/>
            <person name="Jung G.-Y."/>
        </authorList>
    </citation>
    <scope>NUCLEOTIDE SEQUENCE [LARGE SCALE GENOMIC DNA]</scope>
    <source>
        <strain evidence="8">GY_G</strain>
    </source>
</reference>
<dbReference type="RefSeq" id="WP_115549772.1">
    <property type="nucleotide sequence ID" value="NZ_QRGP01000002.1"/>
</dbReference>
<comment type="subcellular location">
    <subcellularLocation>
        <location evidence="1 3">Bacterial flagellum basal body</location>
    </subcellularLocation>
</comment>
<keyword evidence="8" id="KW-1185">Reference proteome</keyword>
<dbReference type="OrthoDB" id="9813951at2"/>
<keyword evidence="7" id="KW-0282">Flagellum</keyword>
<keyword evidence="3" id="KW-0975">Bacterial flagellum</keyword>
<organism evidence="7 8">
    <name type="scientific">Sphingorhabdus pulchriflava</name>
    <dbReference type="NCBI Taxonomy" id="2292257"/>
    <lineage>
        <taxon>Bacteria</taxon>
        <taxon>Pseudomonadati</taxon>
        <taxon>Pseudomonadota</taxon>
        <taxon>Alphaproteobacteria</taxon>
        <taxon>Sphingomonadales</taxon>
        <taxon>Sphingomonadaceae</taxon>
        <taxon>Sphingorhabdus</taxon>
    </lineage>
</organism>
<comment type="subunit">
    <text evidence="3">The basal body constitutes a major portion of the flagellar organelle and consists of four rings (L,P,S, and M) mounted on a central rod. The rod consists of about 26 subunits of FlgG in the distal portion, and FlgB, FlgC and FlgF are thought to build up the proximal portion of the rod with about 6 subunits each.</text>
</comment>